<dbReference type="SMART" id="SM00278">
    <property type="entry name" value="HhH1"/>
    <property type="match status" value="2"/>
</dbReference>
<feature type="domain" description="UvrC family homology region profile" evidence="9">
    <location>
        <begin position="253"/>
        <end position="485"/>
    </location>
</feature>
<evidence type="ECO:0000313" key="10">
    <source>
        <dbReference type="EMBL" id="EFM26288.1"/>
    </source>
</evidence>
<dbReference type="InterPro" id="IPR035901">
    <property type="entry name" value="GIY-YIG_endonuc_sf"/>
</dbReference>
<evidence type="ECO:0000259" key="9">
    <source>
        <dbReference type="PROSITE" id="PS50165"/>
    </source>
</evidence>
<keyword evidence="2 6" id="KW-0227">DNA damage</keyword>
<dbReference type="Pfam" id="PF02151">
    <property type="entry name" value="UVR"/>
    <property type="match status" value="1"/>
</dbReference>
<comment type="subunit">
    <text evidence="6">Interacts with UvrB in an incision complex.</text>
</comment>
<dbReference type="InterPro" id="IPR004791">
    <property type="entry name" value="UvrC"/>
</dbReference>
<dbReference type="NCBIfam" id="NF001824">
    <property type="entry name" value="PRK00558.1-5"/>
    <property type="match status" value="1"/>
</dbReference>
<dbReference type="InterPro" id="IPR047296">
    <property type="entry name" value="GIY-YIG_UvrC_Cho"/>
</dbReference>
<dbReference type="SUPFAM" id="SSF47781">
    <property type="entry name" value="RuvA domain 2-like"/>
    <property type="match status" value="1"/>
</dbReference>
<evidence type="ECO:0000256" key="3">
    <source>
        <dbReference type="ARBA" id="ARBA00022769"/>
    </source>
</evidence>
<dbReference type="Gene3D" id="1.10.150.20">
    <property type="entry name" value="5' to 3' exonuclease, C-terminal subdomain"/>
    <property type="match status" value="1"/>
</dbReference>
<dbReference type="eggNOG" id="COG0322">
    <property type="taxonomic scope" value="Bacteria"/>
</dbReference>
<dbReference type="InterPro" id="IPR036876">
    <property type="entry name" value="UVR_dom_sf"/>
</dbReference>
<keyword evidence="6" id="KW-0742">SOS response</keyword>
<comment type="subcellular location">
    <subcellularLocation>
        <location evidence="6">Cytoplasm</location>
    </subcellularLocation>
</comment>
<dbReference type="HOGENOM" id="CLU_014841_3_2_9"/>
<keyword evidence="1 6" id="KW-0963">Cytoplasm</keyword>
<dbReference type="SMART" id="SM00465">
    <property type="entry name" value="GIYc"/>
    <property type="match status" value="1"/>
</dbReference>
<dbReference type="Gene3D" id="3.30.420.340">
    <property type="entry name" value="UvrC, RNAse H endonuclease domain"/>
    <property type="match status" value="1"/>
</dbReference>
<dbReference type="SUPFAM" id="SSF46600">
    <property type="entry name" value="C-terminal UvrC-binding domain of UvrB"/>
    <property type="match status" value="1"/>
</dbReference>
<evidence type="ECO:0000259" key="7">
    <source>
        <dbReference type="PROSITE" id="PS50151"/>
    </source>
</evidence>
<comment type="similarity">
    <text evidence="6">Belongs to the UvrC family.</text>
</comment>
<feature type="domain" description="GIY-YIG" evidence="8">
    <location>
        <begin position="12"/>
        <end position="91"/>
    </location>
</feature>
<dbReference type="SUPFAM" id="SSF82771">
    <property type="entry name" value="GIY-YIG endonuclease"/>
    <property type="match status" value="1"/>
</dbReference>
<feature type="domain" description="UVR" evidence="7">
    <location>
        <begin position="202"/>
        <end position="237"/>
    </location>
</feature>
<dbReference type="Pfam" id="PF01541">
    <property type="entry name" value="GIY-YIG"/>
    <property type="match status" value="1"/>
</dbReference>
<dbReference type="PANTHER" id="PTHR30562">
    <property type="entry name" value="UVRC/OXIDOREDUCTASE"/>
    <property type="match status" value="1"/>
</dbReference>
<reference evidence="10 11" key="1">
    <citation type="submission" date="2010-07" db="EMBL/GenBank/DDBJ databases">
        <authorList>
            <person name="Muzny D."/>
            <person name="Qin X."/>
            <person name="Deng J."/>
            <person name="Jiang H."/>
            <person name="Liu Y."/>
            <person name="Qu J."/>
            <person name="Song X.-Z."/>
            <person name="Zhang L."/>
            <person name="Thornton R."/>
            <person name="Coyle M."/>
            <person name="Francisco L."/>
            <person name="Jackson L."/>
            <person name="Javaid M."/>
            <person name="Korchina V."/>
            <person name="Kovar C."/>
            <person name="Mata R."/>
            <person name="Mathew T."/>
            <person name="Ngo R."/>
            <person name="Nguyen L."/>
            <person name="Nguyen N."/>
            <person name="Okwuonu G."/>
            <person name="Ongeri F."/>
            <person name="Pham C."/>
            <person name="Simmons D."/>
            <person name="Wilczek-Boney K."/>
            <person name="Hale W."/>
            <person name="Jakkamsetti A."/>
            <person name="Pham P."/>
            <person name="Ruth R."/>
            <person name="San Lucas F."/>
            <person name="Warren J."/>
            <person name="Zhang J."/>
            <person name="Zhao Z."/>
            <person name="Zhou C."/>
            <person name="Zhu D."/>
            <person name="Lee S."/>
            <person name="Bess C."/>
            <person name="Blankenburg K."/>
            <person name="Forbes L."/>
            <person name="Fu Q."/>
            <person name="Gubbala S."/>
            <person name="Hirani K."/>
            <person name="Jayaseelan J.C."/>
            <person name="Lara F."/>
            <person name="Munidasa M."/>
            <person name="Palculict T."/>
            <person name="Patil S."/>
            <person name="Pu L.-L."/>
            <person name="Saada N."/>
            <person name="Tang L."/>
            <person name="Weissenberger G."/>
            <person name="Zhu Y."/>
            <person name="Hemphill L."/>
            <person name="Shang Y."/>
            <person name="Youmans B."/>
            <person name="Ayvaz T."/>
            <person name="Ross M."/>
            <person name="Santibanez J."/>
            <person name="Aqrawi P."/>
            <person name="Gross S."/>
            <person name="Joshi V."/>
            <person name="Fowler G."/>
            <person name="Nazareth L."/>
            <person name="Reid J."/>
            <person name="Worley K."/>
            <person name="Petrosino J."/>
            <person name="Highlander S."/>
            <person name="Gibbs R."/>
        </authorList>
    </citation>
    <scope>NUCLEOTIDE SEQUENCE [LARGE SCALE GENOMIC DNA]</scope>
    <source>
        <strain evidence="10 11">ATCC BAA-1640</strain>
    </source>
</reference>
<dbReference type="Proteomes" id="UP000003280">
    <property type="component" value="Unassembled WGS sequence"/>
</dbReference>
<evidence type="ECO:0000256" key="5">
    <source>
        <dbReference type="ARBA" id="ARBA00023204"/>
    </source>
</evidence>
<evidence type="ECO:0000313" key="11">
    <source>
        <dbReference type="Proteomes" id="UP000003280"/>
    </source>
</evidence>
<gene>
    <name evidence="6 10" type="primary">uvrC</name>
    <name evidence="10" type="ORF">HMPREF9225_0097</name>
</gene>
<dbReference type="Pfam" id="PF14520">
    <property type="entry name" value="HHH_5"/>
    <property type="match status" value="1"/>
</dbReference>
<evidence type="ECO:0000259" key="8">
    <source>
        <dbReference type="PROSITE" id="PS50164"/>
    </source>
</evidence>
<dbReference type="GO" id="GO:0009380">
    <property type="term" value="C:excinuclease repair complex"/>
    <property type="evidence" value="ECO:0007669"/>
    <property type="project" value="InterPro"/>
</dbReference>
<comment type="function">
    <text evidence="6">The UvrABC repair system catalyzes the recognition and processing of DNA lesions. UvrC both incises the 5' and 3' sides of the lesion. The N-terminal half is responsible for the 3' incision and the C-terminal half is responsible for the 5' incision.</text>
</comment>
<organism evidence="10 11">
    <name type="scientific">Peptoniphilus duerdenii ATCC BAA-1640</name>
    <dbReference type="NCBI Taxonomy" id="862517"/>
    <lineage>
        <taxon>Bacteria</taxon>
        <taxon>Bacillati</taxon>
        <taxon>Bacillota</taxon>
        <taxon>Tissierellia</taxon>
        <taxon>Tissierellales</taxon>
        <taxon>Peptoniphilaceae</taxon>
        <taxon>Peptoniphilus</taxon>
    </lineage>
</organism>
<comment type="caution">
    <text evidence="10">The sequence shown here is derived from an EMBL/GenBank/DDBJ whole genome shotgun (WGS) entry which is preliminary data.</text>
</comment>
<protein>
    <recommendedName>
        <fullName evidence="6">UvrABC system protein C</fullName>
        <shortName evidence="6">Protein UvrC</shortName>
    </recommendedName>
    <alternativeName>
        <fullName evidence="6">Excinuclease ABC subunit C</fullName>
    </alternativeName>
</protein>
<evidence type="ECO:0000256" key="1">
    <source>
        <dbReference type="ARBA" id="ARBA00022490"/>
    </source>
</evidence>
<dbReference type="PANTHER" id="PTHR30562:SF1">
    <property type="entry name" value="UVRABC SYSTEM PROTEIN C"/>
    <property type="match status" value="1"/>
</dbReference>
<dbReference type="InterPro" id="IPR001162">
    <property type="entry name" value="UvrC_RNase_H_dom"/>
</dbReference>
<dbReference type="PROSITE" id="PS50165">
    <property type="entry name" value="UVRC"/>
    <property type="match status" value="1"/>
</dbReference>
<dbReference type="InterPro" id="IPR001943">
    <property type="entry name" value="UVR_dom"/>
</dbReference>
<keyword evidence="10" id="KW-0378">Hydrolase</keyword>
<dbReference type="InterPro" id="IPR000305">
    <property type="entry name" value="GIY-YIG_endonuc"/>
</dbReference>
<dbReference type="PROSITE" id="PS50164">
    <property type="entry name" value="GIY_YIG"/>
    <property type="match status" value="1"/>
</dbReference>
<dbReference type="GO" id="GO:0006289">
    <property type="term" value="P:nucleotide-excision repair"/>
    <property type="evidence" value="ECO:0007669"/>
    <property type="project" value="UniProtKB-UniRule"/>
</dbReference>
<keyword evidence="11" id="KW-1185">Reference proteome</keyword>
<proteinExistence type="inferred from homology"/>
<name>E0NIV8_9FIRM</name>
<dbReference type="AlphaFoldDB" id="E0NIV8"/>
<dbReference type="GO" id="GO:0009381">
    <property type="term" value="F:excinuclease ABC activity"/>
    <property type="evidence" value="ECO:0007669"/>
    <property type="project" value="UniProtKB-UniRule"/>
</dbReference>
<dbReference type="PROSITE" id="PS50151">
    <property type="entry name" value="UVR"/>
    <property type="match status" value="1"/>
</dbReference>
<dbReference type="Gene3D" id="4.10.860.10">
    <property type="entry name" value="UVR domain"/>
    <property type="match status" value="1"/>
</dbReference>
<evidence type="ECO:0000256" key="6">
    <source>
        <dbReference type="HAMAP-Rule" id="MF_00203"/>
    </source>
</evidence>
<dbReference type="RefSeq" id="WP_008900933.1">
    <property type="nucleotide sequence ID" value="NZ_GL397071.1"/>
</dbReference>
<dbReference type="InterPro" id="IPR003583">
    <property type="entry name" value="Hlx-hairpin-Hlx_DNA-bd_motif"/>
</dbReference>
<dbReference type="Pfam" id="PF08459">
    <property type="entry name" value="UvrC_RNaseH_dom"/>
    <property type="match status" value="1"/>
</dbReference>
<dbReference type="InterPro" id="IPR050066">
    <property type="entry name" value="UvrABC_protein_C"/>
</dbReference>
<evidence type="ECO:0000256" key="2">
    <source>
        <dbReference type="ARBA" id="ARBA00022763"/>
    </source>
</evidence>
<dbReference type="FunFam" id="3.40.1440.10:FF:000001">
    <property type="entry name" value="UvrABC system protein C"/>
    <property type="match status" value="1"/>
</dbReference>
<dbReference type="GO" id="GO:0005737">
    <property type="term" value="C:cytoplasm"/>
    <property type="evidence" value="ECO:0007669"/>
    <property type="project" value="UniProtKB-SubCell"/>
</dbReference>
<keyword evidence="5 6" id="KW-0234">DNA repair</keyword>
<keyword evidence="3 6" id="KW-0228">DNA excision</keyword>
<sequence>MNLREKLAMLPENPGVYLMKDKTDAVIYVGKAKNLRNRVRQYFGSYGKSTRKVESMVKNISDFEYIIVGNEVESLILESNLIKELSPKYNILLRDDKQYPYIKVTVKDRFPKVEKTRRIIKDGAKYFGPYPNVMAVNDAITVFEKRYMIRDCKLNLNKKPLSFKPCLNFFIKKCMGPCKGDVTEEEYAPMIDEILNFLAGDDTLINSLEKEMMDASKELNFEKAAELRDMMNSLIALQEKQLMDSANTDNRDIIAFARGMDSVVVQIFFIRLGKIVGREHFLIEDPYGASDEEIISDFMKQFYMGAAFVPKEILTESMPEDSEILEEFLSEKAGKKVKISVPQKGEKSHLMSLVRKNALDMVSKYQDSYESKMKSNLIALEKLQEALNLKKIPKRIECYDISNISGVESVGSMVVFENGDAKKSDYRKFRIKTVVGPDDYASLKEVLERRFKRAKEDQKGSFTLLPDLILMDGGKGQVGIAKQVMEDMGIEIEVAGLVKDDFHTTRAIIYENREIPLEIRGGLYRLLYKIQEEAHRFAIGYHRSLHSKTAFKSELDDIEGIGKIRKQNLMKHFKTIDKIKEATIEELMEVPSMNRTSAEELYNHWRKK</sequence>
<dbReference type="CDD" id="cd10434">
    <property type="entry name" value="GIY-YIG_UvrC_Cho"/>
    <property type="match status" value="1"/>
</dbReference>
<dbReference type="STRING" id="862517.HMPREF9225_0097"/>
<keyword evidence="4 6" id="KW-0267">Excision nuclease</keyword>
<dbReference type="HAMAP" id="MF_00203">
    <property type="entry name" value="UvrC"/>
    <property type="match status" value="1"/>
</dbReference>
<dbReference type="Pfam" id="PF22920">
    <property type="entry name" value="UvrC_RNaseH"/>
    <property type="match status" value="1"/>
</dbReference>
<dbReference type="OrthoDB" id="9804933at2"/>
<dbReference type="GO" id="GO:0009432">
    <property type="term" value="P:SOS response"/>
    <property type="evidence" value="ECO:0007669"/>
    <property type="project" value="UniProtKB-UniRule"/>
</dbReference>
<dbReference type="Gene3D" id="3.40.1440.10">
    <property type="entry name" value="GIY-YIG endonuclease"/>
    <property type="match status" value="1"/>
</dbReference>
<dbReference type="EMBL" id="AEEH01000011">
    <property type="protein sequence ID" value="EFM26288.1"/>
    <property type="molecule type" value="Genomic_DNA"/>
</dbReference>
<dbReference type="GO" id="GO:0003677">
    <property type="term" value="F:DNA binding"/>
    <property type="evidence" value="ECO:0007669"/>
    <property type="project" value="UniProtKB-UniRule"/>
</dbReference>
<accession>E0NIV8</accession>
<dbReference type="InterPro" id="IPR038476">
    <property type="entry name" value="UvrC_RNase_H_dom_sf"/>
</dbReference>
<dbReference type="InterPro" id="IPR010994">
    <property type="entry name" value="RuvA_2-like"/>
</dbReference>
<dbReference type="NCBIfam" id="TIGR00194">
    <property type="entry name" value="uvrC"/>
    <property type="match status" value="1"/>
</dbReference>
<evidence type="ECO:0000256" key="4">
    <source>
        <dbReference type="ARBA" id="ARBA00022881"/>
    </source>
</evidence>